<evidence type="ECO:0000256" key="5">
    <source>
        <dbReference type="ARBA" id="ARBA00022679"/>
    </source>
</evidence>
<dbReference type="Proteomes" id="UP000277766">
    <property type="component" value="Unassembled WGS sequence"/>
</dbReference>
<gene>
    <name evidence="11" type="ORF">EJ104_08150</name>
</gene>
<comment type="subcellular location">
    <subcellularLocation>
        <location evidence="2">Membrane</location>
        <topology evidence="2">Multi-pass membrane protein</topology>
    </subcellularLocation>
</comment>
<dbReference type="FunFam" id="1.10.357.140:FF:000008">
    <property type="entry name" value="4-hydroxybenzoate octaprenyltransferase"/>
    <property type="match status" value="1"/>
</dbReference>
<dbReference type="Pfam" id="PF01040">
    <property type="entry name" value="UbiA"/>
    <property type="match status" value="1"/>
</dbReference>
<keyword evidence="6 10" id="KW-0812">Transmembrane</keyword>
<keyword evidence="4" id="KW-1003">Cell membrane</keyword>
<dbReference type="NCBIfam" id="NF041586">
    <property type="entry name" value="MqnP_DT"/>
    <property type="match status" value="1"/>
</dbReference>
<evidence type="ECO:0000256" key="9">
    <source>
        <dbReference type="ARBA" id="ARBA00034524"/>
    </source>
</evidence>
<dbReference type="GO" id="GO:0006744">
    <property type="term" value="P:ubiquinone biosynthetic process"/>
    <property type="evidence" value="ECO:0007669"/>
    <property type="project" value="TreeGrafter"/>
</dbReference>
<keyword evidence="8 10" id="KW-0472">Membrane</keyword>
<keyword evidence="4" id="KW-0997">Cell inner membrane</keyword>
<dbReference type="AlphaFoldDB" id="A0A3S0I3C9"/>
<feature type="transmembrane region" description="Helical" evidence="10">
    <location>
        <begin position="58"/>
        <end position="76"/>
    </location>
</feature>
<dbReference type="NCBIfam" id="TIGR01475">
    <property type="entry name" value="ubiA_other"/>
    <property type="match status" value="1"/>
</dbReference>
<dbReference type="PANTHER" id="PTHR11048:SF28">
    <property type="entry name" value="4-HYDROXYBENZOATE POLYPRENYLTRANSFERASE, MITOCHONDRIAL"/>
    <property type="match status" value="1"/>
</dbReference>
<dbReference type="GO" id="GO:0005886">
    <property type="term" value="C:plasma membrane"/>
    <property type="evidence" value="ECO:0007669"/>
    <property type="project" value="TreeGrafter"/>
</dbReference>
<dbReference type="FunFam" id="1.20.120.1780:FF:000001">
    <property type="entry name" value="4-hydroxybenzoate octaprenyltransferase"/>
    <property type="match status" value="1"/>
</dbReference>
<dbReference type="CDD" id="cd13959">
    <property type="entry name" value="PT_UbiA_COQ2"/>
    <property type="match status" value="1"/>
</dbReference>
<feature type="transmembrane region" description="Helical" evidence="10">
    <location>
        <begin position="130"/>
        <end position="150"/>
    </location>
</feature>
<evidence type="ECO:0000313" key="12">
    <source>
        <dbReference type="Proteomes" id="UP000277766"/>
    </source>
</evidence>
<keyword evidence="5 11" id="KW-0808">Transferase</keyword>
<evidence type="ECO:0000256" key="8">
    <source>
        <dbReference type="ARBA" id="ARBA00023136"/>
    </source>
</evidence>
<feature type="transmembrane region" description="Helical" evidence="10">
    <location>
        <begin position="180"/>
        <end position="200"/>
    </location>
</feature>
<feature type="transmembrane region" description="Helical" evidence="10">
    <location>
        <begin position="206"/>
        <end position="226"/>
    </location>
</feature>
<feature type="transmembrane region" description="Helical" evidence="10">
    <location>
        <begin position="156"/>
        <end position="173"/>
    </location>
</feature>
<evidence type="ECO:0000256" key="1">
    <source>
        <dbReference type="ARBA" id="ARBA00001946"/>
    </source>
</evidence>
<dbReference type="EMBL" id="RXPE01000015">
    <property type="protein sequence ID" value="RTR26512.1"/>
    <property type="molecule type" value="Genomic_DNA"/>
</dbReference>
<evidence type="ECO:0000313" key="11">
    <source>
        <dbReference type="EMBL" id="RTR26512.1"/>
    </source>
</evidence>
<evidence type="ECO:0000256" key="4">
    <source>
        <dbReference type="ARBA" id="ARBA00022519"/>
    </source>
</evidence>
<dbReference type="InterPro" id="IPR039653">
    <property type="entry name" value="Prenyltransferase"/>
</dbReference>
<dbReference type="OrthoDB" id="9782418at2"/>
<name>A0A3S0I3C9_9DEIO</name>
<comment type="caution">
    <text evidence="11">The sequence shown here is derived from an EMBL/GenBank/DDBJ whole genome shotgun (WGS) entry which is preliminary data.</text>
</comment>
<sequence>MRARYYSRLSQFVKGGHGSDHLRHYDCSDVSSPLSPTTHTSDPQNTPRQFLELVKFEHTVFALPFAYAGMLLASSWQDGTGWPGWEVLLWVTVAMAAARTAAMGANRVIDRFIDARNPRTASREIPAGKVSPQAAWALVLVSLAVLLLAAWQLNPLAVALMPIAVIFLIGYSYTKRFTWLCHAWLGITDGAAAAGGWIAVTGAFALPAWLLWAVVIFWMIGLDTIYATMDHDFDRQNGIKSIPARFGIPRALQMAKWSHALTFILLLAVGWSVGASGWYYLAAAVMGAILWYEHAIIRPDDLTRANVAFFDANMWLALTMLLGVVADVTWRTVTG</sequence>
<protein>
    <recommendedName>
        <fullName evidence="9">4-hydroxybenzoate polyprenyltransferase</fullName>
        <ecNumber evidence="9">2.5.1.39</ecNumber>
    </recommendedName>
</protein>
<comment type="similarity">
    <text evidence="3">Belongs to the UbiA prenyltransferase family.</text>
</comment>
<reference evidence="11 12" key="1">
    <citation type="submission" date="2018-12" db="EMBL/GenBank/DDBJ databases">
        <title>Deinococcus radiophilus ATCC 27603 genome sequencing and assembly.</title>
        <authorList>
            <person name="Maclea K.S."/>
            <person name="Maynard C.R."/>
        </authorList>
    </citation>
    <scope>NUCLEOTIDE SEQUENCE [LARGE SCALE GENOMIC DNA]</scope>
    <source>
        <strain evidence="11 12">ATCC 27603</strain>
    </source>
</reference>
<evidence type="ECO:0000256" key="6">
    <source>
        <dbReference type="ARBA" id="ARBA00022692"/>
    </source>
</evidence>
<dbReference type="InterPro" id="IPR000537">
    <property type="entry name" value="UbiA_prenyltransferase"/>
</dbReference>
<feature type="transmembrane region" description="Helical" evidence="10">
    <location>
        <begin position="88"/>
        <end position="109"/>
    </location>
</feature>
<dbReference type="PANTHER" id="PTHR11048">
    <property type="entry name" value="PRENYLTRANSFERASES"/>
    <property type="match status" value="1"/>
</dbReference>
<dbReference type="Gene3D" id="1.20.120.1780">
    <property type="entry name" value="UbiA prenyltransferase"/>
    <property type="match status" value="1"/>
</dbReference>
<evidence type="ECO:0000256" key="3">
    <source>
        <dbReference type="ARBA" id="ARBA00005985"/>
    </source>
</evidence>
<evidence type="ECO:0000256" key="7">
    <source>
        <dbReference type="ARBA" id="ARBA00022989"/>
    </source>
</evidence>
<feature type="transmembrane region" description="Helical" evidence="10">
    <location>
        <begin position="312"/>
        <end position="330"/>
    </location>
</feature>
<keyword evidence="7 10" id="KW-1133">Transmembrane helix</keyword>
<accession>A0A3S0I3C9</accession>
<dbReference type="GO" id="GO:0008412">
    <property type="term" value="F:4-hydroxybenzoate polyprenyltransferase activity"/>
    <property type="evidence" value="ECO:0007669"/>
    <property type="project" value="UniProtKB-EC"/>
</dbReference>
<organism evidence="11 12">
    <name type="scientific">Deinococcus radiophilus</name>
    <dbReference type="NCBI Taxonomy" id="32062"/>
    <lineage>
        <taxon>Bacteria</taxon>
        <taxon>Thermotogati</taxon>
        <taxon>Deinococcota</taxon>
        <taxon>Deinococci</taxon>
        <taxon>Deinococcales</taxon>
        <taxon>Deinococcaceae</taxon>
        <taxon>Deinococcus</taxon>
    </lineage>
</organism>
<dbReference type="InterPro" id="IPR044878">
    <property type="entry name" value="UbiA_sf"/>
</dbReference>
<dbReference type="EC" id="2.5.1.39" evidence="9"/>
<keyword evidence="12" id="KW-1185">Reference proteome</keyword>
<evidence type="ECO:0000256" key="2">
    <source>
        <dbReference type="ARBA" id="ARBA00004141"/>
    </source>
</evidence>
<evidence type="ECO:0000256" key="10">
    <source>
        <dbReference type="SAM" id="Phobius"/>
    </source>
</evidence>
<dbReference type="Gene3D" id="1.10.357.140">
    <property type="entry name" value="UbiA prenyltransferase"/>
    <property type="match status" value="1"/>
</dbReference>
<comment type="cofactor">
    <cofactor evidence="1">
        <name>Mg(2+)</name>
        <dbReference type="ChEBI" id="CHEBI:18420"/>
    </cofactor>
</comment>
<proteinExistence type="inferred from homology"/>
<feature type="transmembrane region" description="Helical" evidence="10">
    <location>
        <begin position="260"/>
        <end position="292"/>
    </location>
</feature>
<dbReference type="InterPro" id="IPR006371">
    <property type="entry name" value="Polyprenyltransferase_UbiA-li"/>
</dbReference>